<dbReference type="PROSITE" id="PS50075">
    <property type="entry name" value="CARRIER"/>
    <property type="match status" value="1"/>
</dbReference>
<dbReference type="PROSITE" id="PS00012">
    <property type="entry name" value="PHOSPHOPANTETHEINE"/>
    <property type="match status" value="1"/>
</dbReference>
<dbReference type="Pfam" id="PF23297">
    <property type="entry name" value="ACP_SdgA_C"/>
    <property type="match status" value="1"/>
</dbReference>
<feature type="compositionally biased region" description="Low complexity" evidence="10">
    <location>
        <begin position="1528"/>
        <end position="1546"/>
    </location>
</feature>
<dbReference type="InterPro" id="IPR036736">
    <property type="entry name" value="ACP-like_sf"/>
</dbReference>
<dbReference type="EMBL" id="JAQIZZ010000008">
    <property type="protein sequence ID" value="KAJ5525136.1"/>
    <property type="molecule type" value="Genomic_DNA"/>
</dbReference>
<dbReference type="GO" id="GO:1901336">
    <property type="term" value="P:lactone biosynthetic process"/>
    <property type="evidence" value="ECO:0007669"/>
    <property type="project" value="UniProtKB-ARBA"/>
</dbReference>
<evidence type="ECO:0000256" key="1">
    <source>
        <dbReference type="ARBA" id="ARBA00022450"/>
    </source>
</evidence>
<dbReference type="SUPFAM" id="SSF47336">
    <property type="entry name" value="ACP-like"/>
    <property type="match status" value="1"/>
</dbReference>
<dbReference type="InterPro" id="IPR011032">
    <property type="entry name" value="GroES-like_sf"/>
</dbReference>
<dbReference type="SMART" id="SM00822">
    <property type="entry name" value="PKS_KR"/>
    <property type="match status" value="1"/>
</dbReference>
<evidence type="ECO:0000256" key="6">
    <source>
        <dbReference type="ARBA" id="ARBA00023002"/>
    </source>
</evidence>
<dbReference type="InterPro" id="IPR014043">
    <property type="entry name" value="Acyl_transferase_dom"/>
</dbReference>
<feature type="active site" description="Proton donor; for dehydratase activity" evidence="9">
    <location>
        <position position="1127"/>
    </location>
</feature>
<evidence type="ECO:0000259" key="13">
    <source>
        <dbReference type="PROSITE" id="PS52019"/>
    </source>
</evidence>
<dbReference type="SUPFAM" id="SSF53901">
    <property type="entry name" value="Thiolase-like"/>
    <property type="match status" value="1"/>
</dbReference>
<dbReference type="Gene3D" id="3.40.366.10">
    <property type="entry name" value="Malonyl-Coenzyme A Acyl Carrier Protein, domain 2"/>
    <property type="match status" value="2"/>
</dbReference>
<dbReference type="InterPro" id="IPR049900">
    <property type="entry name" value="PKS_mFAS_DH"/>
</dbReference>
<sequence length="2475" mass="270240">MPIAVVGMSCRLSGIATSPEGLWQMLSKGLTGWSRNGGSRFEMDAFWHPRAEANGSFNTRGFHLIKEDPALFDTLFFGISNVEAKAIDPQQRMLLEVAYEAFENAGMTLEELEGSDTGVYCGISNYDYEKILGRDPELSPGYRFTGTGNALVSNRISYIFNLHGPSITLDTACSSGLVGINEACKAIQVGEVTQALVGCTNLILDPDQVTVMSSMQFLSPHGRCYAFDSRANGFGRGEGVAAVMLKRLDIALADGDPIRAVIRGSNVCSDGRTPGVTAPSCAIQTRMIQRTYELAGISPNDTIYVEAHGTGTTVGDKAEATALHQSLCKGRQTGNKLFIGSVKTNVGHTESVAGLVSLIKAVLMLEKKMIPPNAMFAKPSSNIPLEDWGMEVPRRMLRWPEDAIRRASVNSFGYGGTNAHVILEAADDYLNNVKHTCSLNPRVKTCEPLTLGTSANVAKPRLFPFSHHHDVGVAAQAANIKRFIVDTLDDTNEALDSLAYTLSDRRSSLKVRFCVAATTRDELVDGLANIATGSDRATKHAEDLKLCFVFTGQGAQWAGMGLELLVTYPVFAESMKRSEDYLVSLGTGWRLVTELEKPSETSRIHEASLSQPCCTAIQIALIDLLKSWGIRPAIVLKEQNPNLYGGMLAAGLSAREAEEYIGGETTSGKVVIACVNSPSSVTLSGDEAALSKVQARLALGEVFHRKLVVDVAYHSHHMKMILEEYVRAIQDIKASPREQHIQMVSSVTGEAVQGEELNAAYWGANLTSPVLFNDALAQVLRTMRTDQKQSSSLAVVEIGPHAALAGPIKQIIKASKPSGSIGYHSTLCRDQDASRTAVGLARDLFVKGASINFSSVNDPHGNVRKDVLTNLPTYNWHHKTAHWSESRRSAQYRYRKFPKHDLFGVSSIDSIPTEPTWRNYLRLEDLPWLRGHCIGGQVVFPGAGFVAMVLEALKQHVLSEDNAWKNMRIKFRQVNFGRALLVPDDSVGVETLVTIRPYTYTARESSASWKEFRVFSVSATGESTEHSRGLVAAIKHLPNEQQLGMTDSECLKFVEEAVKNSRVVLNAKQLYKELRGIGMGYTGLFEGQEDIRASEFSSIRRIKIPDVQAIMPSNHHQPHCIHPATLDLCFQAVFAAMKVGDNLWGTFVLSGIDNLEISSEIPSQPGKGMSVATCLRDHGTSKYAADLIVSASESATAEVFMKMQGAVIERTLEEVSPDEANITGSPSHLLQWMKLMSAGSHEPLRIDDVLQDKVKSSGIYGEVLVDIAPHLPGVLRGEVDPLALLLEKDRLHRLYKYENTDRCHEQMAKYVKLLQFKNPNLRILEIGAGTAATSIAILETLYGDKAALRKVRSESYTFTDISTGFFQSAAKKLERFRESLVFKKLDIEVSPEQQGFKLGSYDLIIASNVLHATSKLDNTLKNVKSLLRPNGQLALLEITAPKAHLGIIWGMLPGWWYGVNDGRVNSPLLDPSGWSDRLSRCGFSGINLEMPDYDSAEDHHLSVMISSATGHVEPFCLAAQTMTRSTSSISELSASESGSAEFESPSTSLTDPEGEPPQTILVISGSDGHSVTDHVVDLLTSVKFSVNVKRAPLADAEVLDGQLAIVLLEAVNPFLATCSKSEWEKVRHILCNAGGVLWVSCGGAVEATNPLHSLIVGLTRCLRSENQTSSIVTLDLEPNHGPGIEIAEQIVRVFDHAFGLYAPRTSALLEFEYAIRHGEILIPRLIGDSQMDEYVMDSVSTYHPRNERAIKPGRALGLKIYQPGLLDTFYWADSQRHSQRVGAEEVRVELQYVSLNFKDIMIAMGELEGHTALLLEGSGKVVEVGEQLRHQYAVGDSVYVSDTDGLATTSVIDKWNVHQLPEKLSMEVATAVPMAYATALYSLRTAANLQEGESILIHCGAGAVGQAAISLAQYLQAGAIYVTVGSDEKRALVRDSFQIPDENIFSSRSLDFSHQILRKTNGHGVDVVLNSLSGEALQKSCSLLRPFGRFVEIGKKDLISNARLEMGYLEKNVTFTAVDLALLAKAKPAVHQKLFHTVFNLISQDKVKVLSPISVNPVSELEGSFRLMQAGKHVGKLLLELNHEMTIPVQPQQPPAPKLRADCSYLMVGGAGGLGRAAIKHFASLGAKHIITLSRSGPGSQVMRELVEEMRMVGVSVIVWKGSVTDTAIIESIKEHAQEFPIRGVVQGAMVLQDSRVDNMSHEQWRTAMEPKVMGTMRLHEAFGDTLDFFIILSSAAGIAGSYGQGNYSAGNTFQDSLARHRASLGLPARSIDIGAVEGEGYAAENPAAAEFAVRQGVRKYHVKEFLATINEAIRNPFAFDHSAAQLLCGISRVDPSSQAQEASLQRPDLKFSHLWTTPNQEATARVESKQLDIQAMLRSATTAAEVEEATQIALLMKLSSLLALPADEISTDRSMASYGMDSLVAVELRNWILTQLESHIQMFELMSSTTFADLSNTIARRSRLVATGLFSDDK</sequence>
<dbReference type="InterPro" id="IPR016036">
    <property type="entry name" value="Malonyl_transacylase_ACP-bd"/>
</dbReference>
<dbReference type="InterPro" id="IPR020807">
    <property type="entry name" value="PKS_DH"/>
</dbReference>
<name>A0AAD6CKW7_9EURO</name>
<evidence type="ECO:0000256" key="5">
    <source>
        <dbReference type="ARBA" id="ARBA00022857"/>
    </source>
</evidence>
<dbReference type="Pfam" id="PF08659">
    <property type="entry name" value="KR"/>
    <property type="match status" value="1"/>
</dbReference>
<dbReference type="GO" id="GO:0032259">
    <property type="term" value="P:methylation"/>
    <property type="evidence" value="ECO:0007669"/>
    <property type="project" value="UniProtKB-KW"/>
</dbReference>
<dbReference type="Gene3D" id="3.40.47.10">
    <property type="match status" value="1"/>
</dbReference>
<feature type="domain" description="Ketosynthase family 3 (KS3)" evidence="12">
    <location>
        <begin position="1"/>
        <end position="425"/>
    </location>
</feature>
<dbReference type="InterPro" id="IPR020806">
    <property type="entry name" value="PKS_PP-bd"/>
</dbReference>
<dbReference type="SUPFAM" id="SSF53335">
    <property type="entry name" value="S-adenosyl-L-methionine-dependent methyltransferases"/>
    <property type="match status" value="1"/>
</dbReference>
<dbReference type="SMART" id="SM00826">
    <property type="entry name" value="PKS_DH"/>
    <property type="match status" value="1"/>
</dbReference>
<keyword evidence="2" id="KW-0597">Phosphoprotein</keyword>
<evidence type="ECO:0000256" key="7">
    <source>
        <dbReference type="ARBA" id="ARBA00023268"/>
    </source>
</evidence>
<reference evidence="14 15" key="1">
    <citation type="journal article" date="2023" name="IMA Fungus">
        <title>Comparative genomic study of the Penicillium genus elucidates a diverse pangenome and 15 lateral gene transfer events.</title>
        <authorList>
            <person name="Petersen C."/>
            <person name="Sorensen T."/>
            <person name="Nielsen M.R."/>
            <person name="Sondergaard T.E."/>
            <person name="Sorensen J.L."/>
            <person name="Fitzpatrick D.A."/>
            <person name="Frisvad J.C."/>
            <person name="Nielsen K.L."/>
        </authorList>
    </citation>
    <scope>NUCLEOTIDE SEQUENCE [LARGE SCALE GENOMIC DNA]</scope>
    <source>
        <strain evidence="14 15">IBT 35679</strain>
    </source>
</reference>
<keyword evidence="5" id="KW-0521">NADP</keyword>
<dbReference type="Pfam" id="PF08240">
    <property type="entry name" value="ADH_N"/>
    <property type="match status" value="1"/>
</dbReference>
<feature type="domain" description="PKS/mFAS DH" evidence="13">
    <location>
        <begin position="900"/>
        <end position="1217"/>
    </location>
</feature>
<keyword evidence="15" id="KW-1185">Reference proteome</keyword>
<dbReference type="Gene3D" id="3.40.50.720">
    <property type="entry name" value="NAD(P)-binding Rossmann-like Domain"/>
    <property type="match status" value="2"/>
</dbReference>
<evidence type="ECO:0000313" key="15">
    <source>
        <dbReference type="Proteomes" id="UP001220324"/>
    </source>
</evidence>
<dbReference type="Pfam" id="PF00698">
    <property type="entry name" value="Acyl_transf_1"/>
    <property type="match status" value="2"/>
</dbReference>
<evidence type="ECO:0000256" key="10">
    <source>
        <dbReference type="SAM" id="MobiDB-lite"/>
    </source>
</evidence>
<dbReference type="SMART" id="SM00823">
    <property type="entry name" value="PKS_PP"/>
    <property type="match status" value="1"/>
</dbReference>
<dbReference type="InterPro" id="IPR006162">
    <property type="entry name" value="Ppantetheine_attach_site"/>
</dbReference>
<dbReference type="SUPFAM" id="SSF55048">
    <property type="entry name" value="Probable ACP-binding domain of malonyl-CoA ACP transacylase"/>
    <property type="match status" value="1"/>
</dbReference>
<dbReference type="Pfam" id="PF08242">
    <property type="entry name" value="Methyltransf_12"/>
    <property type="match status" value="1"/>
</dbReference>
<dbReference type="Pfam" id="PF21089">
    <property type="entry name" value="PKS_DH_N"/>
    <property type="match status" value="1"/>
</dbReference>
<dbReference type="Pfam" id="PF23114">
    <property type="entry name" value="NAD-bd_HRPKS_sdrA"/>
    <property type="match status" value="1"/>
</dbReference>
<dbReference type="InterPro" id="IPR036291">
    <property type="entry name" value="NAD(P)-bd_dom_sf"/>
</dbReference>
<keyword evidence="4" id="KW-0808">Transferase</keyword>
<dbReference type="Proteomes" id="UP001220324">
    <property type="component" value="Unassembled WGS sequence"/>
</dbReference>
<dbReference type="Pfam" id="PF13602">
    <property type="entry name" value="ADH_zinc_N_2"/>
    <property type="match status" value="1"/>
</dbReference>
<evidence type="ECO:0000256" key="8">
    <source>
        <dbReference type="ARBA" id="ARBA00023315"/>
    </source>
</evidence>
<dbReference type="SMART" id="SM00827">
    <property type="entry name" value="PKS_AT"/>
    <property type="match status" value="1"/>
</dbReference>
<dbReference type="InterPro" id="IPR014030">
    <property type="entry name" value="Ketoacyl_synth_N"/>
</dbReference>
<dbReference type="InterPro" id="IPR020843">
    <property type="entry name" value="ER"/>
</dbReference>
<dbReference type="Gene3D" id="3.90.180.10">
    <property type="entry name" value="Medium-chain alcohol dehydrogenases, catalytic domain"/>
    <property type="match status" value="1"/>
</dbReference>
<dbReference type="GO" id="GO:0008168">
    <property type="term" value="F:methyltransferase activity"/>
    <property type="evidence" value="ECO:0007669"/>
    <property type="project" value="UniProtKB-KW"/>
</dbReference>
<feature type="region of interest" description="C-terminal hotdog fold" evidence="9">
    <location>
        <begin position="1061"/>
        <end position="1217"/>
    </location>
</feature>
<dbReference type="InterPro" id="IPR016035">
    <property type="entry name" value="Acyl_Trfase/lysoPLipase"/>
</dbReference>
<dbReference type="PANTHER" id="PTHR43775:SF29">
    <property type="entry name" value="ASPERFURANONE POLYKETIDE SYNTHASE AFOG-RELATED"/>
    <property type="match status" value="1"/>
</dbReference>
<dbReference type="InterPro" id="IPR057326">
    <property type="entry name" value="KR_dom"/>
</dbReference>
<dbReference type="InterPro" id="IPR001227">
    <property type="entry name" value="Ac_transferase_dom_sf"/>
</dbReference>
<dbReference type="GO" id="GO:0016491">
    <property type="term" value="F:oxidoreductase activity"/>
    <property type="evidence" value="ECO:0007669"/>
    <property type="project" value="UniProtKB-KW"/>
</dbReference>
<dbReference type="InterPro" id="IPR029063">
    <property type="entry name" value="SAM-dependent_MTases_sf"/>
</dbReference>
<keyword evidence="3" id="KW-0489">Methyltransferase</keyword>
<evidence type="ECO:0000313" key="14">
    <source>
        <dbReference type="EMBL" id="KAJ5525136.1"/>
    </source>
</evidence>
<feature type="domain" description="Carrier" evidence="11">
    <location>
        <begin position="2386"/>
        <end position="2463"/>
    </location>
</feature>
<evidence type="ECO:0000256" key="2">
    <source>
        <dbReference type="ARBA" id="ARBA00022553"/>
    </source>
</evidence>
<dbReference type="SUPFAM" id="SSF50129">
    <property type="entry name" value="GroES-like"/>
    <property type="match status" value="1"/>
</dbReference>
<dbReference type="SMART" id="SM00825">
    <property type="entry name" value="PKS_KS"/>
    <property type="match status" value="1"/>
</dbReference>
<dbReference type="InterPro" id="IPR042104">
    <property type="entry name" value="PKS_dehydratase_sf"/>
</dbReference>
<dbReference type="CDD" id="cd02440">
    <property type="entry name" value="AdoMet_MTases"/>
    <property type="match status" value="1"/>
</dbReference>
<dbReference type="Gene3D" id="1.10.1200.10">
    <property type="entry name" value="ACP-like"/>
    <property type="match status" value="1"/>
</dbReference>
<keyword evidence="7" id="KW-0511">Multifunctional enzyme</keyword>
<dbReference type="InterPro" id="IPR056501">
    <property type="entry name" value="NAD-bd_HRPKS_sdrA"/>
</dbReference>
<dbReference type="PROSITE" id="PS00606">
    <property type="entry name" value="KS3_1"/>
    <property type="match status" value="1"/>
</dbReference>
<dbReference type="Pfam" id="PF16197">
    <property type="entry name" value="KAsynt_C_assoc"/>
    <property type="match status" value="1"/>
</dbReference>
<comment type="caution">
    <text evidence="14">The sequence shown here is derived from an EMBL/GenBank/DDBJ whole genome shotgun (WGS) entry which is preliminary data.</text>
</comment>
<feature type="active site" description="Proton acceptor; for dehydratase activity" evidence="9">
    <location>
        <position position="932"/>
    </location>
</feature>
<dbReference type="FunFam" id="3.40.50.720:FF:000209">
    <property type="entry name" value="Polyketide synthase Pks12"/>
    <property type="match status" value="1"/>
</dbReference>
<organism evidence="14 15">
    <name type="scientific">Penicillium frequentans</name>
    <dbReference type="NCBI Taxonomy" id="3151616"/>
    <lineage>
        <taxon>Eukaryota</taxon>
        <taxon>Fungi</taxon>
        <taxon>Dikarya</taxon>
        <taxon>Ascomycota</taxon>
        <taxon>Pezizomycotina</taxon>
        <taxon>Eurotiomycetes</taxon>
        <taxon>Eurotiomycetidae</taxon>
        <taxon>Eurotiales</taxon>
        <taxon>Aspergillaceae</taxon>
        <taxon>Penicillium</taxon>
    </lineage>
</organism>
<dbReference type="InterPro" id="IPR050091">
    <property type="entry name" value="PKS_NRPS_Biosynth_Enz"/>
</dbReference>
<dbReference type="SUPFAM" id="SSF51735">
    <property type="entry name" value="NAD(P)-binding Rossmann-fold domains"/>
    <property type="match status" value="2"/>
</dbReference>
<dbReference type="InterPro" id="IPR049552">
    <property type="entry name" value="PKS_DH_N"/>
</dbReference>
<dbReference type="InterPro" id="IPR016039">
    <property type="entry name" value="Thiolase-like"/>
</dbReference>
<evidence type="ECO:0000259" key="11">
    <source>
        <dbReference type="PROSITE" id="PS50075"/>
    </source>
</evidence>
<dbReference type="GO" id="GO:0030639">
    <property type="term" value="P:polyketide biosynthetic process"/>
    <property type="evidence" value="ECO:0007669"/>
    <property type="project" value="UniProtKB-ARBA"/>
</dbReference>
<dbReference type="InterPro" id="IPR018201">
    <property type="entry name" value="Ketoacyl_synth_AS"/>
</dbReference>
<evidence type="ECO:0000256" key="4">
    <source>
        <dbReference type="ARBA" id="ARBA00022679"/>
    </source>
</evidence>
<dbReference type="InterPro" id="IPR013968">
    <property type="entry name" value="PKS_KR"/>
</dbReference>
<dbReference type="PROSITE" id="PS52019">
    <property type="entry name" value="PKS_MFAS_DH"/>
    <property type="match status" value="1"/>
</dbReference>
<dbReference type="CDD" id="cd00833">
    <property type="entry name" value="PKS"/>
    <property type="match status" value="1"/>
</dbReference>
<dbReference type="SMART" id="SM00829">
    <property type="entry name" value="PKS_ER"/>
    <property type="match status" value="1"/>
</dbReference>
<gene>
    <name evidence="14" type="ORF">N7494_011786</name>
</gene>
<dbReference type="InterPro" id="IPR009081">
    <property type="entry name" value="PP-bd_ACP"/>
</dbReference>
<keyword evidence="1" id="KW-0596">Phosphopantetheine</keyword>
<evidence type="ECO:0000256" key="3">
    <source>
        <dbReference type="ARBA" id="ARBA00022603"/>
    </source>
</evidence>
<feature type="region of interest" description="N-terminal hotdog fold" evidence="9">
    <location>
        <begin position="900"/>
        <end position="1038"/>
    </location>
</feature>
<dbReference type="InterPro" id="IPR032821">
    <property type="entry name" value="PKS_assoc"/>
</dbReference>
<dbReference type="SUPFAM" id="SSF52151">
    <property type="entry name" value="FabD/lysophospholipase-like"/>
    <property type="match status" value="1"/>
</dbReference>
<dbReference type="GO" id="GO:0004315">
    <property type="term" value="F:3-oxoacyl-[acyl-carrier-protein] synthase activity"/>
    <property type="evidence" value="ECO:0007669"/>
    <property type="project" value="InterPro"/>
</dbReference>
<dbReference type="InterPro" id="IPR049551">
    <property type="entry name" value="PKS_DH_C"/>
</dbReference>
<dbReference type="GO" id="GO:0031177">
    <property type="term" value="F:phosphopantetheine binding"/>
    <property type="evidence" value="ECO:0007669"/>
    <property type="project" value="InterPro"/>
</dbReference>
<dbReference type="PANTHER" id="PTHR43775">
    <property type="entry name" value="FATTY ACID SYNTHASE"/>
    <property type="match status" value="1"/>
</dbReference>
<dbReference type="Gene3D" id="3.10.129.110">
    <property type="entry name" value="Polyketide synthase dehydratase"/>
    <property type="match status" value="1"/>
</dbReference>
<evidence type="ECO:0000259" key="12">
    <source>
        <dbReference type="PROSITE" id="PS52004"/>
    </source>
</evidence>
<dbReference type="Pfam" id="PF02801">
    <property type="entry name" value="Ketoacyl-synt_C"/>
    <property type="match status" value="1"/>
</dbReference>
<dbReference type="InterPro" id="IPR014031">
    <property type="entry name" value="Ketoacyl_synth_C"/>
</dbReference>
<dbReference type="PROSITE" id="PS52004">
    <property type="entry name" value="KS3_2"/>
    <property type="match status" value="1"/>
</dbReference>
<dbReference type="Pfam" id="PF14765">
    <property type="entry name" value="PS-DH"/>
    <property type="match status" value="1"/>
</dbReference>
<evidence type="ECO:0000256" key="9">
    <source>
        <dbReference type="PROSITE-ProRule" id="PRU01363"/>
    </source>
</evidence>
<dbReference type="InterPro" id="IPR013217">
    <property type="entry name" value="Methyltransf_12"/>
</dbReference>
<accession>A0AAD6CKW7</accession>
<dbReference type="Gene3D" id="3.40.50.150">
    <property type="entry name" value="Vaccinia Virus protein VP39"/>
    <property type="match status" value="1"/>
</dbReference>
<proteinExistence type="predicted"/>
<dbReference type="CDD" id="cd05195">
    <property type="entry name" value="enoyl_red"/>
    <property type="match status" value="1"/>
</dbReference>
<dbReference type="Pfam" id="PF00109">
    <property type="entry name" value="ketoacyl-synt"/>
    <property type="match status" value="1"/>
</dbReference>
<keyword evidence="6" id="KW-0560">Oxidoreductase</keyword>
<keyword evidence="8" id="KW-0012">Acyltransferase</keyword>
<dbReference type="GO" id="GO:0004312">
    <property type="term" value="F:fatty acid synthase activity"/>
    <property type="evidence" value="ECO:0007669"/>
    <property type="project" value="TreeGrafter"/>
</dbReference>
<protein>
    <submittedName>
        <fullName evidence="14">KR domain-containing protein</fullName>
    </submittedName>
</protein>
<dbReference type="GO" id="GO:0006633">
    <property type="term" value="P:fatty acid biosynthetic process"/>
    <property type="evidence" value="ECO:0007669"/>
    <property type="project" value="InterPro"/>
</dbReference>
<dbReference type="InterPro" id="IPR020841">
    <property type="entry name" value="PKS_Beta-ketoAc_synthase_dom"/>
</dbReference>
<feature type="region of interest" description="Disordered" evidence="10">
    <location>
        <begin position="1528"/>
        <end position="1558"/>
    </location>
</feature>
<dbReference type="InterPro" id="IPR013154">
    <property type="entry name" value="ADH-like_N"/>
</dbReference>